<proteinExistence type="predicted"/>
<dbReference type="Proteomes" id="UP001139104">
    <property type="component" value="Unassembled WGS sequence"/>
</dbReference>
<evidence type="ECO:0000313" key="2">
    <source>
        <dbReference type="Proteomes" id="UP001139104"/>
    </source>
</evidence>
<dbReference type="EMBL" id="JAIVFP010000001">
    <property type="protein sequence ID" value="MCI4683186.1"/>
    <property type="molecule type" value="Genomic_DNA"/>
</dbReference>
<gene>
    <name evidence="1" type="ORF">K2U94_10470</name>
</gene>
<keyword evidence="2" id="KW-1185">Reference proteome</keyword>
<reference evidence="1" key="1">
    <citation type="journal article" date="2022" name="ISME J.">
        <title>Identification of active gaseous-alkane degraders at natural gas seeps.</title>
        <authorList>
            <person name="Farhan Ul Haque M."/>
            <person name="Hernandez M."/>
            <person name="Crombie A.T."/>
            <person name="Murrell J.C."/>
        </authorList>
    </citation>
    <scope>NUCLEOTIDE SEQUENCE</scope>
    <source>
        <strain evidence="1">PC2</strain>
    </source>
</reference>
<sequence>MAEVKRELSIPPDVEANGGTEILRLFISSGALSLSMQRAFAEPEAWGRLLGELAQQAASLYERETEVSAAEALGDIRIALDSALDQIESGLRPKN</sequence>
<comment type="caution">
    <text evidence="1">The sequence shown here is derived from an EMBL/GenBank/DDBJ whole genome shotgun (WGS) entry which is preliminary data.</text>
</comment>
<dbReference type="InterPro" id="IPR031796">
    <property type="entry name" value="DUF5076"/>
</dbReference>
<accession>A0ABS9Z6E1</accession>
<name>A0ABS9Z6E1_9HYPH</name>
<evidence type="ECO:0000313" key="1">
    <source>
        <dbReference type="EMBL" id="MCI4683186.1"/>
    </source>
</evidence>
<dbReference type="RefSeq" id="WP_243067149.1">
    <property type="nucleotide sequence ID" value="NZ_JAIVFK010000019.1"/>
</dbReference>
<dbReference type="Pfam" id="PF16826">
    <property type="entry name" value="DUF5076"/>
    <property type="match status" value="1"/>
</dbReference>
<dbReference type="Gene3D" id="3.30.2370.10">
    <property type="entry name" value="putative pyruvate dehydrogenase"/>
    <property type="match status" value="1"/>
</dbReference>
<protein>
    <submittedName>
        <fullName evidence="1">DUF5076 domain-containing protein</fullName>
    </submittedName>
</protein>
<organism evidence="1 2">
    <name type="scientific">Candidatus Rhodoblastus alkanivorans</name>
    <dbReference type="NCBI Taxonomy" id="2954117"/>
    <lineage>
        <taxon>Bacteria</taxon>
        <taxon>Pseudomonadati</taxon>
        <taxon>Pseudomonadota</taxon>
        <taxon>Alphaproteobacteria</taxon>
        <taxon>Hyphomicrobiales</taxon>
        <taxon>Rhodoblastaceae</taxon>
        <taxon>Rhodoblastus</taxon>
    </lineage>
</organism>